<proteinExistence type="predicted"/>
<evidence type="ECO:0000256" key="1">
    <source>
        <dbReference type="SAM" id="Phobius"/>
    </source>
</evidence>
<accession>A0A8S8ZJC8</accession>
<feature type="transmembrane region" description="Helical" evidence="1">
    <location>
        <begin position="17"/>
        <end position="39"/>
    </location>
</feature>
<organism evidence="2 3">
    <name type="scientific">Sordaria macrospora</name>
    <dbReference type="NCBI Taxonomy" id="5147"/>
    <lineage>
        <taxon>Eukaryota</taxon>
        <taxon>Fungi</taxon>
        <taxon>Dikarya</taxon>
        <taxon>Ascomycota</taxon>
        <taxon>Pezizomycotina</taxon>
        <taxon>Sordariomycetes</taxon>
        <taxon>Sordariomycetidae</taxon>
        <taxon>Sordariales</taxon>
        <taxon>Sordariaceae</taxon>
        <taxon>Sordaria</taxon>
    </lineage>
</organism>
<sequence>MEATNNTGSNANEILKLAALILLVLAIIAIIMLALHFLWRQERDAASNPRRFGNPDVGLFSSHELNQMGDAILLTEIPTRPRAARRAPNTF</sequence>
<reference evidence="2 3" key="1">
    <citation type="submission" date="2017-07" db="EMBL/GenBank/DDBJ databases">
        <title>Genome sequence of the Sordaria macrospora wild type strain R19027.</title>
        <authorList>
            <person name="Nowrousian M."/>
            <person name="Teichert I."/>
            <person name="Kueck U."/>
        </authorList>
    </citation>
    <scope>NUCLEOTIDE SEQUENCE [LARGE SCALE GENOMIC DNA]</scope>
    <source>
        <strain evidence="2 3">R19027</strain>
        <tissue evidence="2">Mycelium</tissue>
    </source>
</reference>
<dbReference type="EMBL" id="NMPR01000140">
    <property type="protein sequence ID" value="KAA8629338.1"/>
    <property type="molecule type" value="Genomic_DNA"/>
</dbReference>
<dbReference type="AlphaFoldDB" id="A0A8S8ZJC8"/>
<gene>
    <name evidence="2" type="ORF">SMACR_08424</name>
</gene>
<keyword evidence="1" id="KW-1133">Transmembrane helix</keyword>
<protein>
    <submittedName>
        <fullName evidence="2">Uncharacterized protein</fullName>
    </submittedName>
</protein>
<keyword evidence="1" id="KW-0812">Transmembrane</keyword>
<name>A0A8S8ZJC8_SORMA</name>
<evidence type="ECO:0000313" key="2">
    <source>
        <dbReference type="EMBL" id="KAA8629338.1"/>
    </source>
</evidence>
<dbReference type="VEuPathDB" id="FungiDB:SMAC_08424"/>
<dbReference type="Proteomes" id="UP000433876">
    <property type="component" value="Unassembled WGS sequence"/>
</dbReference>
<evidence type="ECO:0000313" key="3">
    <source>
        <dbReference type="Proteomes" id="UP000433876"/>
    </source>
</evidence>
<keyword evidence="1" id="KW-0472">Membrane</keyword>
<comment type="caution">
    <text evidence="2">The sequence shown here is derived from an EMBL/GenBank/DDBJ whole genome shotgun (WGS) entry which is preliminary data.</text>
</comment>